<proteinExistence type="predicted"/>
<dbReference type="PANTHER" id="PTHR39189">
    <property type="entry name" value="UPF0173 METAL-DEPENDENT HYDROLASE YTKL"/>
    <property type="match status" value="1"/>
</dbReference>
<dbReference type="Proteomes" id="UP000178406">
    <property type="component" value="Unassembled WGS sequence"/>
</dbReference>
<dbReference type="SUPFAM" id="SSF56281">
    <property type="entry name" value="Metallo-hydrolase/oxidoreductase"/>
    <property type="match status" value="1"/>
</dbReference>
<sequence length="216" mass="24144">MVISYYGISCFKIQSGDTVLAIDPFDKSSGLVPPRFQTDIVLCSHNHPNHNNVGSLAPKQDAEVFAITTPGEYEIHGIQIRGIPSWHDAKSGAQKGKNIIYVLEWENMRIVHMGDYGEDKLRDELHETIGTPDVLILPIGGGDTIDAETAAKLITHIEPRIIIPMHYKIHGMKTKWDGVETFLKEMGEKASPEERLTIKKRDVPAENQRIVVLKTP</sequence>
<dbReference type="EMBL" id="MFHQ01000006">
    <property type="protein sequence ID" value="OGF74764.1"/>
    <property type="molecule type" value="Genomic_DNA"/>
</dbReference>
<evidence type="ECO:0008006" key="3">
    <source>
        <dbReference type="Google" id="ProtNLM"/>
    </source>
</evidence>
<name>A0A1F5WGQ6_9BACT</name>
<organism evidence="1 2">
    <name type="scientific">Candidatus Giovannonibacteria bacterium RIFCSPHIGHO2_02_FULL_46_20</name>
    <dbReference type="NCBI Taxonomy" id="1798338"/>
    <lineage>
        <taxon>Bacteria</taxon>
        <taxon>Candidatus Giovannoniibacteriota</taxon>
    </lineage>
</organism>
<dbReference type="Gene3D" id="3.60.15.10">
    <property type="entry name" value="Ribonuclease Z/Hydroxyacylglutathione hydrolase-like"/>
    <property type="match status" value="1"/>
</dbReference>
<dbReference type="Pfam" id="PF13483">
    <property type="entry name" value="Lactamase_B_3"/>
    <property type="match status" value="1"/>
</dbReference>
<dbReference type="InterPro" id="IPR036866">
    <property type="entry name" value="RibonucZ/Hydroxyglut_hydro"/>
</dbReference>
<accession>A0A1F5WGQ6</accession>
<gene>
    <name evidence="1" type="ORF">A3J56_01525</name>
</gene>
<comment type="caution">
    <text evidence="1">The sequence shown here is derived from an EMBL/GenBank/DDBJ whole genome shotgun (WGS) entry which is preliminary data.</text>
</comment>
<evidence type="ECO:0000313" key="2">
    <source>
        <dbReference type="Proteomes" id="UP000178406"/>
    </source>
</evidence>
<dbReference type="AlphaFoldDB" id="A0A1F5WGQ6"/>
<protein>
    <recommendedName>
        <fullName evidence="3">Lactamase</fullName>
    </recommendedName>
</protein>
<dbReference type="STRING" id="1798338.A3J56_01525"/>
<dbReference type="PANTHER" id="PTHR39189:SF1">
    <property type="entry name" value="UPF0173 METAL-DEPENDENT HYDROLASE YTKL"/>
    <property type="match status" value="1"/>
</dbReference>
<reference evidence="1 2" key="1">
    <citation type="journal article" date="2016" name="Nat. Commun.">
        <title>Thousands of microbial genomes shed light on interconnected biogeochemical processes in an aquifer system.</title>
        <authorList>
            <person name="Anantharaman K."/>
            <person name="Brown C.T."/>
            <person name="Hug L.A."/>
            <person name="Sharon I."/>
            <person name="Castelle C.J."/>
            <person name="Probst A.J."/>
            <person name="Thomas B.C."/>
            <person name="Singh A."/>
            <person name="Wilkins M.J."/>
            <person name="Karaoz U."/>
            <person name="Brodie E.L."/>
            <person name="Williams K.H."/>
            <person name="Hubbard S.S."/>
            <person name="Banfield J.F."/>
        </authorList>
    </citation>
    <scope>NUCLEOTIDE SEQUENCE [LARGE SCALE GENOMIC DNA]</scope>
</reference>
<evidence type="ECO:0000313" key="1">
    <source>
        <dbReference type="EMBL" id="OGF74764.1"/>
    </source>
</evidence>